<organism evidence="3 4">
    <name type="scientific">Halobaculum magnesiiphilum</name>
    <dbReference type="NCBI Taxonomy" id="1017351"/>
    <lineage>
        <taxon>Archaea</taxon>
        <taxon>Methanobacteriati</taxon>
        <taxon>Methanobacteriota</taxon>
        <taxon>Stenosarchaea group</taxon>
        <taxon>Halobacteria</taxon>
        <taxon>Halobacteriales</taxon>
        <taxon>Haloferacaceae</taxon>
        <taxon>Halobaculum</taxon>
    </lineage>
</organism>
<geneLocation type="plasmid" evidence="3 4">
    <name>unnamed2</name>
</geneLocation>
<dbReference type="GO" id="GO:0004175">
    <property type="term" value="F:endopeptidase activity"/>
    <property type="evidence" value="ECO:0007669"/>
    <property type="project" value="UniProtKB-ARBA"/>
</dbReference>
<feature type="transmembrane region" description="Helical" evidence="1">
    <location>
        <begin position="109"/>
        <end position="132"/>
    </location>
</feature>
<feature type="transmembrane region" description="Helical" evidence="1">
    <location>
        <begin position="144"/>
        <end position="162"/>
    </location>
</feature>
<dbReference type="PANTHER" id="PTHR35797:SF1">
    <property type="entry name" value="PROTEASE"/>
    <property type="match status" value="1"/>
</dbReference>
<feature type="transmembrane region" description="Helical" evidence="1">
    <location>
        <begin position="29"/>
        <end position="47"/>
    </location>
</feature>
<evidence type="ECO:0000256" key="1">
    <source>
        <dbReference type="SAM" id="Phobius"/>
    </source>
</evidence>
<dbReference type="InterPro" id="IPR003675">
    <property type="entry name" value="Rce1/LyrA-like_dom"/>
</dbReference>
<dbReference type="InterPro" id="IPR042150">
    <property type="entry name" value="MmRce1-like"/>
</dbReference>
<keyword evidence="1" id="KW-1133">Transmembrane helix</keyword>
<keyword evidence="3" id="KW-0378">Hydrolase</keyword>
<keyword evidence="3" id="KW-0614">Plasmid</keyword>
<keyword evidence="3" id="KW-0645">Protease</keyword>
<gene>
    <name evidence="3" type="ORF">K6T50_16650</name>
</gene>
<evidence type="ECO:0000259" key="2">
    <source>
        <dbReference type="Pfam" id="PF02517"/>
    </source>
</evidence>
<feature type="transmembrane region" description="Helical" evidence="1">
    <location>
        <begin position="232"/>
        <end position="250"/>
    </location>
</feature>
<accession>A0A8T8WID8</accession>
<feature type="transmembrane region" description="Helical" evidence="1">
    <location>
        <begin position="202"/>
        <end position="220"/>
    </location>
</feature>
<keyword evidence="3" id="KW-0482">Metalloprotease</keyword>
<name>A0A8T8WID8_9EURY</name>
<feature type="domain" description="CAAX prenyl protease 2/Lysostaphin resistance protein A-like" evidence="2">
    <location>
        <begin position="113"/>
        <end position="214"/>
    </location>
</feature>
<dbReference type="GO" id="GO:0080120">
    <property type="term" value="P:CAAX-box protein maturation"/>
    <property type="evidence" value="ECO:0007669"/>
    <property type="project" value="UniProtKB-ARBA"/>
</dbReference>
<proteinExistence type="predicted"/>
<dbReference type="KEGG" id="hmp:K6T50_16650"/>
<keyword evidence="1" id="KW-0812">Transmembrane</keyword>
<dbReference type="GeneID" id="67179806"/>
<feature type="transmembrane region" description="Helical" evidence="1">
    <location>
        <begin position="174"/>
        <end position="195"/>
    </location>
</feature>
<keyword evidence="1" id="KW-0472">Membrane</keyword>
<dbReference type="GO" id="GO:0008237">
    <property type="term" value="F:metallopeptidase activity"/>
    <property type="evidence" value="ECO:0007669"/>
    <property type="project" value="UniProtKB-KW"/>
</dbReference>
<sequence length="269" mass="28165">MTLALALAIYLPVIASARGWIGVAVPSGVSVLAIFTPAVVAIVLHVYDNGIGGLRTAFRPLTAWRFGLRWWIVVLGLAPAMLGVSYAAYLSLGGAFEPAPALAQLDGPLGLAIVPIALLVTLVLALGEELGWRGYLLPLLQTRFGAAAASLVLGICWFAWHIPLQFVPGDANSGFPLALWGLSIVATAFVFTWLFNNTGGSVLAVTVFHGLFNTLGPFIALHPSVTGNPLSVYVLVGVNLTFAIAILAVYGTKSFTRAQKTGIVSTGGR</sequence>
<dbReference type="EMBL" id="CP081960">
    <property type="protein sequence ID" value="QZP39621.1"/>
    <property type="molecule type" value="Genomic_DNA"/>
</dbReference>
<evidence type="ECO:0000313" key="3">
    <source>
        <dbReference type="EMBL" id="QZP39621.1"/>
    </source>
</evidence>
<dbReference type="AlphaFoldDB" id="A0A8T8WID8"/>
<dbReference type="RefSeq" id="WP_222609370.1">
    <property type="nucleotide sequence ID" value="NZ_CP081960.1"/>
</dbReference>
<protein>
    <submittedName>
        <fullName evidence="3">CPBP family intramembrane metalloprotease</fullName>
    </submittedName>
</protein>
<reference evidence="3 4" key="1">
    <citation type="journal article" date="2021" name="Int. J. Syst. Evol. Microbiol.">
        <title>Halobaculum halophilum sp. nov. and Halobaculum salinum sp. nov., isolated from salt lake and saline soil.</title>
        <authorList>
            <person name="Cui H.L."/>
            <person name="Shi X.W."/>
            <person name="Yin X.M."/>
            <person name="Yang X.Y."/>
            <person name="Hou J."/>
            <person name="Zhu L."/>
        </authorList>
    </citation>
    <scope>NUCLEOTIDE SEQUENCE [LARGE SCALE GENOMIC DNA]</scope>
    <source>
        <strain evidence="3 4">NBRC 109044</strain>
    </source>
</reference>
<evidence type="ECO:0000313" key="4">
    <source>
        <dbReference type="Proteomes" id="UP000826254"/>
    </source>
</evidence>
<dbReference type="Proteomes" id="UP000826254">
    <property type="component" value="Plasmid unnamed2"/>
</dbReference>
<keyword evidence="4" id="KW-1185">Reference proteome</keyword>
<dbReference type="PANTHER" id="PTHR35797">
    <property type="entry name" value="PROTEASE-RELATED"/>
    <property type="match status" value="1"/>
</dbReference>
<feature type="transmembrane region" description="Helical" evidence="1">
    <location>
        <begin position="68"/>
        <end position="89"/>
    </location>
</feature>
<dbReference type="Pfam" id="PF02517">
    <property type="entry name" value="Rce1-like"/>
    <property type="match status" value="1"/>
</dbReference>